<dbReference type="GO" id="GO:0019264">
    <property type="term" value="P:glycine biosynthetic process from serine"/>
    <property type="evidence" value="ECO:0007669"/>
    <property type="project" value="TreeGrafter"/>
</dbReference>
<dbReference type="InterPro" id="IPR015422">
    <property type="entry name" value="PyrdxlP-dep_Trfase_small"/>
</dbReference>
<evidence type="ECO:0000256" key="2">
    <source>
        <dbReference type="ARBA" id="ARBA00006376"/>
    </source>
</evidence>
<dbReference type="Gene3D" id="3.40.640.10">
    <property type="entry name" value="Type I PLP-dependent aspartate aminotransferase-like (Major domain)"/>
    <property type="match status" value="1"/>
</dbReference>
<dbReference type="Proteomes" id="UP000578112">
    <property type="component" value="Unassembled WGS sequence"/>
</dbReference>
<dbReference type="InterPro" id="IPR039429">
    <property type="entry name" value="SHMT-like_dom"/>
</dbReference>
<dbReference type="SUPFAM" id="SSF53383">
    <property type="entry name" value="PLP-dependent transferases"/>
    <property type="match status" value="1"/>
</dbReference>
<protein>
    <submittedName>
        <fullName evidence="5">Fluorothreonine transaldolase</fullName>
        <ecNumber evidence="5">2.2.1.8</ecNumber>
    </submittedName>
</protein>
<dbReference type="InterPro" id="IPR036409">
    <property type="entry name" value="Aldolase_II/adducin_N_sf"/>
</dbReference>
<dbReference type="InterPro" id="IPR030979">
    <property type="entry name" value="F_threo_transal"/>
</dbReference>
<dbReference type="PANTHER" id="PTHR11680:SF35">
    <property type="entry name" value="SERINE HYDROXYMETHYLTRANSFERASE 1"/>
    <property type="match status" value="1"/>
</dbReference>
<dbReference type="GO" id="GO:0004372">
    <property type="term" value="F:glycine hydroxymethyltransferase activity"/>
    <property type="evidence" value="ECO:0007669"/>
    <property type="project" value="TreeGrafter"/>
</dbReference>
<evidence type="ECO:0000313" key="5">
    <source>
        <dbReference type="EMBL" id="MBB4763048.1"/>
    </source>
</evidence>
<dbReference type="GO" id="GO:0046653">
    <property type="term" value="P:tetrahydrofolate metabolic process"/>
    <property type="evidence" value="ECO:0007669"/>
    <property type="project" value="TreeGrafter"/>
</dbReference>
<dbReference type="AlphaFoldDB" id="A0A7W7HYC8"/>
<dbReference type="GO" id="GO:0033806">
    <property type="term" value="F:fluorothreonine transaldolase activity"/>
    <property type="evidence" value="ECO:0007669"/>
    <property type="project" value="UniProtKB-EC"/>
</dbReference>
<evidence type="ECO:0000256" key="3">
    <source>
        <dbReference type="ARBA" id="ARBA00022898"/>
    </source>
</evidence>
<accession>A0A7W7HYC8</accession>
<dbReference type="Pfam" id="PF00464">
    <property type="entry name" value="SHMT"/>
    <property type="match status" value="1"/>
</dbReference>
<dbReference type="NCBIfam" id="TIGR04506">
    <property type="entry name" value="F_threo_transal"/>
    <property type="match status" value="1"/>
</dbReference>
<evidence type="ECO:0000313" key="6">
    <source>
        <dbReference type="Proteomes" id="UP000578112"/>
    </source>
</evidence>
<feature type="domain" description="Class II aldolase/adducin N-terminal" evidence="4">
    <location>
        <begin position="467"/>
        <end position="628"/>
    </location>
</feature>
<comment type="cofactor">
    <cofactor evidence="1">
        <name>pyridoxal 5'-phosphate</name>
        <dbReference type="ChEBI" id="CHEBI:597326"/>
    </cofactor>
</comment>
<dbReference type="GO" id="GO:0005737">
    <property type="term" value="C:cytoplasm"/>
    <property type="evidence" value="ECO:0007669"/>
    <property type="project" value="TreeGrafter"/>
</dbReference>
<dbReference type="EMBL" id="JACHNH010000001">
    <property type="protein sequence ID" value="MBB4763048.1"/>
    <property type="molecule type" value="Genomic_DNA"/>
</dbReference>
<name>A0A7W7HYC8_9ACTN</name>
<keyword evidence="6" id="KW-1185">Reference proteome</keyword>
<dbReference type="InterPro" id="IPR015424">
    <property type="entry name" value="PyrdxlP-dep_Trfase"/>
</dbReference>
<sequence>MSSAQQPMTLARISRLIEQEEIESAAVLHLTANETLPSPAAQRVLSTPLGNRYLLEHLEMREDSPSRLNNFLYRGMNGVNAIEASATEVCRQLFGADYAEFRCLSGIHAMQTTFAALSQPGEKIMRISTKDGGHFLTELICRSFGRRSCTYAYRDLSEIDLDRTREVFEAERPTLLFLDAMNYLFPFPVRELKEMCGDVPLVYDASHTLGLIAGGQFQNPLAEGADILQANTHKTMFGPQKGIILGNSRGLMERISYTLSNGMVSSQHTASTLALFIALHEMYFHGREYASRVVESSRYLAAALHDRGVPMIAADRGFTRNHMSFIDNRPLGAGPALLERLLRAGIAVNRSVAFEQTDTMRLGVQEVVRRGFTNADFDLVADWLAQLLLHDADPGPISLAVADLVGSRNQIKYCEPEHGLVTEAVPRIGGTAAIGRPAAPSTPVAAPRWADIQLRREPIEIDHRSFDGARSLGRLAGVFEHQTDSAGNISFQRDGSTFVTATGAYIRDLGPADFVELEARTGTTLRCRGTGTPSAESYMHYLMRTTVDAAFVVHNHYIPDDQELSRFDVLVIPPKEYGSVQLAESVAEAARKSRLIYVRRHGLVLWSASLEEGSELLATLAKALHATANA</sequence>
<gene>
    <name evidence="5" type="ORF">BJ971_003604</name>
</gene>
<proteinExistence type="inferred from homology"/>
<dbReference type="InterPro" id="IPR015421">
    <property type="entry name" value="PyrdxlP-dep_Trfase_major"/>
</dbReference>
<dbReference type="Gene3D" id="3.90.1150.10">
    <property type="entry name" value="Aspartate Aminotransferase, domain 1"/>
    <property type="match status" value="1"/>
</dbReference>
<dbReference type="EC" id="2.2.1.8" evidence="5"/>
<dbReference type="Pfam" id="PF00596">
    <property type="entry name" value="Aldolase_II"/>
    <property type="match status" value="1"/>
</dbReference>
<reference evidence="5 6" key="1">
    <citation type="submission" date="2020-08" db="EMBL/GenBank/DDBJ databases">
        <title>Sequencing the genomes of 1000 actinobacteria strains.</title>
        <authorList>
            <person name="Klenk H.-P."/>
        </authorList>
    </citation>
    <scope>NUCLEOTIDE SEQUENCE [LARGE SCALE GENOMIC DNA]</scope>
    <source>
        <strain evidence="5 6">DSM 43149</strain>
    </source>
</reference>
<comment type="caution">
    <text evidence="5">The sequence shown here is derived from an EMBL/GenBank/DDBJ whole genome shotgun (WGS) entry which is preliminary data.</text>
</comment>
<keyword evidence="5" id="KW-0808">Transferase</keyword>
<evidence type="ECO:0000259" key="4">
    <source>
        <dbReference type="SMART" id="SM01007"/>
    </source>
</evidence>
<dbReference type="Gene3D" id="3.40.225.10">
    <property type="entry name" value="Class II aldolase/adducin N-terminal domain"/>
    <property type="match status" value="1"/>
</dbReference>
<dbReference type="GO" id="GO:0030170">
    <property type="term" value="F:pyridoxal phosphate binding"/>
    <property type="evidence" value="ECO:0007669"/>
    <property type="project" value="TreeGrafter"/>
</dbReference>
<dbReference type="PANTHER" id="PTHR11680">
    <property type="entry name" value="SERINE HYDROXYMETHYLTRANSFERASE"/>
    <property type="match status" value="1"/>
</dbReference>
<dbReference type="SMART" id="SM01007">
    <property type="entry name" value="Aldolase_II"/>
    <property type="match status" value="1"/>
</dbReference>
<dbReference type="RefSeq" id="WP_184994411.1">
    <property type="nucleotide sequence ID" value="NZ_BOMK01000042.1"/>
</dbReference>
<comment type="similarity">
    <text evidence="2">Belongs to the SHMT family.</text>
</comment>
<dbReference type="InterPro" id="IPR049943">
    <property type="entry name" value="Ser_HO-MeTrfase-like"/>
</dbReference>
<keyword evidence="3" id="KW-0663">Pyridoxal phosphate</keyword>
<evidence type="ECO:0000256" key="1">
    <source>
        <dbReference type="ARBA" id="ARBA00001933"/>
    </source>
</evidence>
<organism evidence="5 6">
    <name type="scientific">Actinoplanes digitatis</name>
    <dbReference type="NCBI Taxonomy" id="1868"/>
    <lineage>
        <taxon>Bacteria</taxon>
        <taxon>Bacillati</taxon>
        <taxon>Actinomycetota</taxon>
        <taxon>Actinomycetes</taxon>
        <taxon>Micromonosporales</taxon>
        <taxon>Micromonosporaceae</taxon>
        <taxon>Actinoplanes</taxon>
    </lineage>
</organism>
<dbReference type="SUPFAM" id="SSF53639">
    <property type="entry name" value="AraD/HMP-PK domain-like"/>
    <property type="match status" value="1"/>
</dbReference>
<dbReference type="InterPro" id="IPR001303">
    <property type="entry name" value="Aldolase_II/adducin_N"/>
</dbReference>